<keyword evidence="1" id="KW-0732">Signal</keyword>
<dbReference type="PIRSF" id="PIRSF002741">
    <property type="entry name" value="MppA"/>
    <property type="match status" value="1"/>
</dbReference>
<dbReference type="InterPro" id="IPR039424">
    <property type="entry name" value="SBP_5"/>
</dbReference>
<dbReference type="Pfam" id="PF00496">
    <property type="entry name" value="SBP_bac_5"/>
    <property type="match status" value="1"/>
</dbReference>
<dbReference type="InterPro" id="IPR000914">
    <property type="entry name" value="SBP_5_dom"/>
</dbReference>
<dbReference type="Gene3D" id="3.10.105.10">
    <property type="entry name" value="Dipeptide-binding Protein, Domain 3"/>
    <property type="match status" value="1"/>
</dbReference>
<dbReference type="AlphaFoldDB" id="A0A7J5DS63"/>
<dbReference type="Gene3D" id="3.40.190.10">
    <property type="entry name" value="Periplasmic binding protein-like II"/>
    <property type="match status" value="1"/>
</dbReference>
<comment type="caution">
    <text evidence="3">The sequence shown here is derived from an EMBL/GenBank/DDBJ whole genome shotgun (WGS) entry which is preliminary data.</text>
</comment>
<evidence type="ECO:0000259" key="2">
    <source>
        <dbReference type="Pfam" id="PF00496"/>
    </source>
</evidence>
<dbReference type="Gene3D" id="3.90.76.10">
    <property type="entry name" value="Dipeptide-binding Protein, Domain 1"/>
    <property type="match status" value="1"/>
</dbReference>
<dbReference type="CDD" id="cd00995">
    <property type="entry name" value="PBP2_NikA_DppA_OppA_like"/>
    <property type="match status" value="1"/>
</dbReference>
<sequence length="530" mass="57367">MTMRVRLHLAATAGLLALALPLAGCGLGSDPSSTDSTLVWGLGTAPRSLDPAHAFDGESMLVSNELLEPLVSLDPTGKPVPRLAESWEQPDPRTYVYHLRSGVRFWNGADLTAEDVVYSIERHRDPAVASELAGYLAEVASVEATGPLEVTIRLRSVVPEFAHTVALVSHTVEKAFAVEHGDNLGDSTTLTMGTGPYRVTRFSSQGVSLERNDDYWGTAPAMAELDFEVVPDAETLRLALDSGEIDGTFGVPPDSSRSWDALDGVTVEYVSAPVTTMLTLDVSAEPWDDVHLRRAVAYAIDREALVRTVFNGHARKAASIVDPELWSDLLPDDQVAALYDGLADHSYDPDRARSELAASAHPDGVAFTLQYPAQSPAISKALQVIKANLADVGITLTLKEVTPDKWLGDIYAHQDLGAQMLLLGADYPDPGALPRLLLGKANMSPNGFNLANFSTPETERLLGEERSPDPATRTAALSRIMQIAGEELPYIPLYYGDEALALDDDLEYGVAYSHWVPFFQEWASHVRPVS</sequence>
<evidence type="ECO:0000313" key="4">
    <source>
        <dbReference type="Proteomes" id="UP000449906"/>
    </source>
</evidence>
<dbReference type="InterPro" id="IPR030678">
    <property type="entry name" value="Peptide/Ni-bd"/>
</dbReference>
<dbReference type="GO" id="GO:1904680">
    <property type="term" value="F:peptide transmembrane transporter activity"/>
    <property type="evidence" value="ECO:0007669"/>
    <property type="project" value="TreeGrafter"/>
</dbReference>
<evidence type="ECO:0000256" key="1">
    <source>
        <dbReference type="SAM" id="SignalP"/>
    </source>
</evidence>
<dbReference type="GO" id="GO:0043190">
    <property type="term" value="C:ATP-binding cassette (ABC) transporter complex"/>
    <property type="evidence" value="ECO:0007669"/>
    <property type="project" value="InterPro"/>
</dbReference>
<dbReference type="Proteomes" id="UP000449906">
    <property type="component" value="Unassembled WGS sequence"/>
</dbReference>
<protein>
    <submittedName>
        <fullName evidence="3">ABC transporter substrate-binding protein</fullName>
    </submittedName>
</protein>
<feature type="signal peptide" evidence="1">
    <location>
        <begin position="1"/>
        <end position="19"/>
    </location>
</feature>
<name>A0A7J5DS63_NOCSI</name>
<gene>
    <name evidence="3" type="ORF">F9L07_24370</name>
</gene>
<dbReference type="SUPFAM" id="SSF53850">
    <property type="entry name" value="Periplasmic binding protein-like II"/>
    <property type="match status" value="1"/>
</dbReference>
<reference evidence="3 4" key="1">
    <citation type="submission" date="2019-09" db="EMBL/GenBank/DDBJ databases">
        <title>Pimelobacter sp. isolated from Paulinella.</title>
        <authorList>
            <person name="Jeong S.E."/>
        </authorList>
    </citation>
    <scope>NUCLEOTIDE SEQUENCE [LARGE SCALE GENOMIC DNA]</scope>
    <source>
        <strain evidence="3 4">Pch-N</strain>
    </source>
</reference>
<accession>A0A7J5DS63</accession>
<feature type="chain" id="PRO_5038569879" evidence="1">
    <location>
        <begin position="20"/>
        <end position="530"/>
    </location>
</feature>
<evidence type="ECO:0000313" key="3">
    <source>
        <dbReference type="EMBL" id="KAB2807827.1"/>
    </source>
</evidence>
<dbReference type="PANTHER" id="PTHR30290">
    <property type="entry name" value="PERIPLASMIC BINDING COMPONENT OF ABC TRANSPORTER"/>
    <property type="match status" value="1"/>
</dbReference>
<dbReference type="EMBL" id="WBVM01000004">
    <property type="protein sequence ID" value="KAB2807827.1"/>
    <property type="molecule type" value="Genomic_DNA"/>
</dbReference>
<dbReference type="GO" id="GO:0015833">
    <property type="term" value="P:peptide transport"/>
    <property type="evidence" value="ECO:0007669"/>
    <property type="project" value="TreeGrafter"/>
</dbReference>
<organism evidence="3 4">
    <name type="scientific">Nocardioides simplex</name>
    <name type="common">Arthrobacter simplex</name>
    <dbReference type="NCBI Taxonomy" id="2045"/>
    <lineage>
        <taxon>Bacteria</taxon>
        <taxon>Bacillati</taxon>
        <taxon>Actinomycetota</taxon>
        <taxon>Actinomycetes</taxon>
        <taxon>Propionibacteriales</taxon>
        <taxon>Nocardioidaceae</taxon>
        <taxon>Pimelobacter</taxon>
    </lineage>
</organism>
<feature type="domain" description="Solute-binding protein family 5" evidence="2">
    <location>
        <begin position="78"/>
        <end position="443"/>
    </location>
</feature>
<proteinExistence type="predicted"/>
<dbReference type="GO" id="GO:0042597">
    <property type="term" value="C:periplasmic space"/>
    <property type="evidence" value="ECO:0007669"/>
    <property type="project" value="UniProtKB-ARBA"/>
</dbReference>